<reference evidence="2 3" key="1">
    <citation type="submission" date="2018-07" db="EMBL/GenBank/DDBJ databases">
        <title>Dyella monticola sp. nov. and Dyella psychrodurans sp. nov. isolated from monsoon evergreen broad-leaved forest soil of Dinghu Mountain, China.</title>
        <authorList>
            <person name="Gao Z."/>
            <person name="Qiu L."/>
        </authorList>
    </citation>
    <scope>NUCLEOTIDE SEQUENCE [LARGE SCALE GENOMIC DNA]</scope>
    <source>
        <strain evidence="2 3">4MSK11</strain>
    </source>
</reference>
<proteinExistence type="predicted"/>
<comment type="caution">
    <text evidence="2">The sequence shown here is derived from an EMBL/GenBank/DDBJ whole genome shotgun (WGS) entry which is preliminary data.</text>
</comment>
<feature type="signal peptide" evidence="1">
    <location>
        <begin position="1"/>
        <end position="22"/>
    </location>
</feature>
<name>A0A370WV45_9GAMM</name>
<protein>
    <submittedName>
        <fullName evidence="2">DUF2845 domain-containing protein</fullName>
    </submittedName>
</protein>
<evidence type="ECO:0000313" key="3">
    <source>
        <dbReference type="Proteomes" id="UP000255334"/>
    </source>
</evidence>
<organism evidence="2 3">
    <name type="scientific">Dyella psychrodurans</name>
    <dbReference type="NCBI Taxonomy" id="1927960"/>
    <lineage>
        <taxon>Bacteria</taxon>
        <taxon>Pseudomonadati</taxon>
        <taxon>Pseudomonadota</taxon>
        <taxon>Gammaproteobacteria</taxon>
        <taxon>Lysobacterales</taxon>
        <taxon>Rhodanobacteraceae</taxon>
        <taxon>Dyella</taxon>
    </lineage>
</organism>
<accession>A0A370WV45</accession>
<evidence type="ECO:0000256" key="1">
    <source>
        <dbReference type="SAM" id="SignalP"/>
    </source>
</evidence>
<keyword evidence="3" id="KW-1185">Reference proteome</keyword>
<sequence length="99" mass="11076">MRAPMRRYLILFLLLTSFTVHAATSLRVGNKVLTIGDSAARVQELMGQPTIRTFVRRQSGGLPDNQLAPGEQWQYSQDGKTIVITVIGGRVTNFETLYH</sequence>
<dbReference type="EMBL" id="QRBF01000012">
    <property type="protein sequence ID" value="RDS80014.1"/>
    <property type="molecule type" value="Genomic_DNA"/>
</dbReference>
<dbReference type="Proteomes" id="UP000255334">
    <property type="component" value="Unassembled WGS sequence"/>
</dbReference>
<dbReference type="AlphaFoldDB" id="A0A370WV45"/>
<gene>
    <name evidence="2" type="ORF">DWU99_20365</name>
</gene>
<keyword evidence="1" id="KW-0732">Signal</keyword>
<evidence type="ECO:0000313" key="2">
    <source>
        <dbReference type="EMBL" id="RDS80014.1"/>
    </source>
</evidence>
<feature type="chain" id="PRO_5016885573" evidence="1">
    <location>
        <begin position="23"/>
        <end position="99"/>
    </location>
</feature>